<keyword evidence="2" id="KW-1185">Reference proteome</keyword>
<proteinExistence type="predicted"/>
<protein>
    <submittedName>
        <fullName evidence="1">Uncharacterized protein</fullName>
    </submittedName>
</protein>
<dbReference type="AlphaFoldDB" id="A0AAW1PS77"/>
<organism evidence="1 2">
    <name type="scientific">Symbiochloris irregularis</name>
    <dbReference type="NCBI Taxonomy" id="706552"/>
    <lineage>
        <taxon>Eukaryota</taxon>
        <taxon>Viridiplantae</taxon>
        <taxon>Chlorophyta</taxon>
        <taxon>core chlorophytes</taxon>
        <taxon>Trebouxiophyceae</taxon>
        <taxon>Trebouxiales</taxon>
        <taxon>Trebouxiaceae</taxon>
        <taxon>Symbiochloris</taxon>
    </lineage>
</organism>
<name>A0AAW1PS77_9CHLO</name>
<dbReference type="EMBL" id="JALJOQ010000012">
    <property type="protein sequence ID" value="KAK9810968.1"/>
    <property type="molecule type" value="Genomic_DNA"/>
</dbReference>
<comment type="caution">
    <text evidence="1">The sequence shown here is derived from an EMBL/GenBank/DDBJ whole genome shotgun (WGS) entry which is preliminary data.</text>
</comment>
<gene>
    <name evidence="1" type="ORF">WJX73_001607</name>
</gene>
<evidence type="ECO:0000313" key="2">
    <source>
        <dbReference type="Proteomes" id="UP001465755"/>
    </source>
</evidence>
<dbReference type="Proteomes" id="UP001465755">
    <property type="component" value="Unassembled WGS sequence"/>
</dbReference>
<reference evidence="1 2" key="1">
    <citation type="journal article" date="2024" name="Nat. Commun.">
        <title>Phylogenomics reveals the evolutionary origins of lichenization in chlorophyte algae.</title>
        <authorList>
            <person name="Puginier C."/>
            <person name="Libourel C."/>
            <person name="Otte J."/>
            <person name="Skaloud P."/>
            <person name="Haon M."/>
            <person name="Grisel S."/>
            <person name="Petersen M."/>
            <person name="Berrin J.G."/>
            <person name="Delaux P.M."/>
            <person name="Dal Grande F."/>
            <person name="Keller J."/>
        </authorList>
    </citation>
    <scope>NUCLEOTIDE SEQUENCE [LARGE SCALE GENOMIC DNA]</scope>
    <source>
        <strain evidence="1 2">SAG 2036</strain>
    </source>
</reference>
<accession>A0AAW1PS77</accession>
<sequence>MGVEIGMQELIASGLHIKIIEALDDDGMAFRSFCTCGARELFAFWTETRKTWEESEYSRKVICGVLHWRYRSQLLSKVVLKHIFQTVRASSEHDDDVGHLYCTLRSQAPRALDWLDQELKEAKANGRRRKMDPLDYVSDDMIHLHHSAVADLVGSPDIFVTFVWVDRDVKLSPAQRSALGELVIFLQDVDHHEAGWWLWNGESAFCTPWLYAESDAGSSFAQSLCPGYRYPWS</sequence>
<evidence type="ECO:0000313" key="1">
    <source>
        <dbReference type="EMBL" id="KAK9810968.1"/>
    </source>
</evidence>